<proteinExistence type="predicted"/>
<evidence type="ECO:0000313" key="1">
    <source>
        <dbReference type="EMBL" id="PIN20180.1"/>
    </source>
</evidence>
<name>A0A2G9HSA9_9LAMI</name>
<dbReference type="EMBL" id="NKXS01001165">
    <property type="protein sequence ID" value="PIN20180.1"/>
    <property type="molecule type" value="Genomic_DNA"/>
</dbReference>
<dbReference type="STRING" id="429701.A0A2G9HSA9"/>
<keyword evidence="2" id="KW-1185">Reference proteome</keyword>
<organism evidence="1 2">
    <name type="scientific">Handroanthus impetiginosus</name>
    <dbReference type="NCBI Taxonomy" id="429701"/>
    <lineage>
        <taxon>Eukaryota</taxon>
        <taxon>Viridiplantae</taxon>
        <taxon>Streptophyta</taxon>
        <taxon>Embryophyta</taxon>
        <taxon>Tracheophyta</taxon>
        <taxon>Spermatophyta</taxon>
        <taxon>Magnoliopsida</taxon>
        <taxon>eudicotyledons</taxon>
        <taxon>Gunneridae</taxon>
        <taxon>Pentapetalae</taxon>
        <taxon>asterids</taxon>
        <taxon>lamiids</taxon>
        <taxon>Lamiales</taxon>
        <taxon>Bignoniaceae</taxon>
        <taxon>Crescentiina</taxon>
        <taxon>Tabebuia alliance</taxon>
        <taxon>Handroanthus</taxon>
    </lineage>
</organism>
<dbReference type="EC" id="3.4.11.5" evidence="1"/>
<comment type="caution">
    <text evidence="1">The sequence shown here is derived from an EMBL/GenBank/DDBJ whole genome shotgun (WGS) entry which is preliminary data.</text>
</comment>
<sequence>MRALRALLSLLTPLRQPHLFYSCRIALSSSPPLTRVYYLHSSSRPISKITSMANNTTTSAASANPSDSKHIIGDWFSVPELRLRDHRFTVPLDYSDAASPKISLFVREVVAVGKEELHLPFLLYLQGGPG</sequence>
<evidence type="ECO:0000313" key="2">
    <source>
        <dbReference type="Proteomes" id="UP000231279"/>
    </source>
</evidence>
<gene>
    <name evidence="1" type="ORF">CDL12_07142</name>
</gene>
<accession>A0A2G9HSA9</accession>
<protein>
    <submittedName>
        <fullName evidence="1">Prolyl aminopeptidase</fullName>
        <ecNumber evidence="1">3.4.11.5</ecNumber>
    </submittedName>
</protein>
<keyword evidence="1" id="KW-0378">Hydrolase</keyword>
<keyword evidence="1" id="KW-0031">Aminopeptidase</keyword>
<dbReference type="Proteomes" id="UP000231279">
    <property type="component" value="Unassembled WGS sequence"/>
</dbReference>
<dbReference type="GO" id="GO:0004177">
    <property type="term" value="F:aminopeptidase activity"/>
    <property type="evidence" value="ECO:0007669"/>
    <property type="project" value="UniProtKB-KW"/>
</dbReference>
<dbReference type="OrthoDB" id="1898734at2759"/>
<keyword evidence="1" id="KW-0645">Protease</keyword>
<reference evidence="2" key="1">
    <citation type="journal article" date="2018" name="Gigascience">
        <title>Genome assembly of the Pink Ipe (Handroanthus impetiginosus, Bignoniaceae), a highly valued, ecologically keystone Neotropical timber forest tree.</title>
        <authorList>
            <person name="Silva-Junior O.B."/>
            <person name="Grattapaglia D."/>
            <person name="Novaes E."/>
            <person name="Collevatti R.G."/>
        </authorList>
    </citation>
    <scope>NUCLEOTIDE SEQUENCE [LARGE SCALE GENOMIC DNA]</scope>
    <source>
        <strain evidence="2">cv. UFG-1</strain>
    </source>
</reference>
<dbReference type="AlphaFoldDB" id="A0A2G9HSA9"/>